<dbReference type="Pfam" id="PF03703">
    <property type="entry name" value="bPH_2"/>
    <property type="match status" value="3"/>
</dbReference>
<keyword evidence="1" id="KW-0472">Membrane</keyword>
<feature type="transmembrane region" description="Helical" evidence="1">
    <location>
        <begin position="172"/>
        <end position="193"/>
    </location>
</feature>
<dbReference type="PANTHER" id="PTHR34473:SF2">
    <property type="entry name" value="UPF0699 TRANSMEMBRANE PROTEIN YDBT"/>
    <property type="match status" value="1"/>
</dbReference>
<keyword evidence="4" id="KW-1185">Reference proteome</keyword>
<evidence type="ECO:0000313" key="3">
    <source>
        <dbReference type="EMBL" id="RCW74870.1"/>
    </source>
</evidence>
<keyword evidence="1" id="KW-1133">Transmembrane helix</keyword>
<gene>
    <name evidence="3" type="ORF">DFR57_103167</name>
</gene>
<comment type="caution">
    <text evidence="3">The sequence shown here is derived from an EMBL/GenBank/DDBJ whole genome shotgun (WGS) entry which is preliminary data.</text>
</comment>
<proteinExistence type="predicted"/>
<organism evidence="3 4">
    <name type="scientific">Saliterribacillus persicus</name>
    <dbReference type="NCBI Taxonomy" id="930114"/>
    <lineage>
        <taxon>Bacteria</taxon>
        <taxon>Bacillati</taxon>
        <taxon>Bacillota</taxon>
        <taxon>Bacilli</taxon>
        <taxon>Bacillales</taxon>
        <taxon>Bacillaceae</taxon>
        <taxon>Saliterribacillus</taxon>
    </lineage>
</organism>
<sequence length="475" mass="54066">MSEAKRLHPVSVIFTTLQSLRQIIFGILPIAILAIGDGMFLYLSLGLVVILLLVIGFSVLTWMRYTYRVEEDQLRIEHGVFIRKKRTISKHRIQSIDLSQNIIHRVFGLTKVQIETAGSDHKIDAALHAVTMEEGKYLHDQLKYKKEAVTAESDNKEEKIHYPQRKVEVKELLIAGSTSASFGFIIGLVALGITELESFIPDSFYNQATSWVVNQAIEMLIFMALLFFILLWGLGILVTLIQYWNFTITRYEKELFITRGLLEKKQMTIPLKRIQAVGIKETILRQPLGFATVYVEIASGEVSKNADVKTLLFPLMRKKEINSFLEKILSEYVLPEDNFTPLPKRALPYYLFRAGVVPFIASIVVAFSAIDWIGIPLIATGLALILGYFQFKSTGYHLDGKQLVVQARLVNKDTTLLKHHRLQSFAVKAHFLHRYQQLASVDTAILSKLAGRHMIIKEMDAESASKLLEWYSYES</sequence>
<feature type="transmembrane region" description="Helical" evidence="1">
    <location>
        <begin position="41"/>
        <end position="63"/>
    </location>
</feature>
<name>A0A368Y3J4_9BACI</name>
<feature type="domain" description="YdbS-like PH" evidence="2">
    <location>
        <begin position="392"/>
        <end position="470"/>
    </location>
</feature>
<feature type="domain" description="YdbS-like PH" evidence="2">
    <location>
        <begin position="243"/>
        <end position="327"/>
    </location>
</feature>
<reference evidence="3 4" key="1">
    <citation type="submission" date="2018-07" db="EMBL/GenBank/DDBJ databases">
        <title>Genomic Encyclopedia of Type Strains, Phase IV (KMG-IV): sequencing the most valuable type-strain genomes for metagenomic binning, comparative biology and taxonomic classification.</title>
        <authorList>
            <person name="Goeker M."/>
        </authorList>
    </citation>
    <scope>NUCLEOTIDE SEQUENCE [LARGE SCALE GENOMIC DNA]</scope>
    <source>
        <strain evidence="3 4">DSM 27696</strain>
    </source>
</reference>
<evidence type="ECO:0000256" key="1">
    <source>
        <dbReference type="SAM" id="Phobius"/>
    </source>
</evidence>
<feature type="transmembrane region" description="Helical" evidence="1">
    <location>
        <begin position="373"/>
        <end position="391"/>
    </location>
</feature>
<dbReference type="AlphaFoldDB" id="A0A368Y3J4"/>
<dbReference type="InterPro" id="IPR005182">
    <property type="entry name" value="YdbS-like_PH"/>
</dbReference>
<feature type="domain" description="YdbS-like PH" evidence="2">
    <location>
        <begin position="62"/>
        <end position="138"/>
    </location>
</feature>
<feature type="transmembrane region" description="Helical" evidence="1">
    <location>
        <begin position="12"/>
        <end position="35"/>
    </location>
</feature>
<evidence type="ECO:0000313" key="4">
    <source>
        <dbReference type="Proteomes" id="UP000252585"/>
    </source>
</evidence>
<dbReference type="InterPro" id="IPR014529">
    <property type="entry name" value="UCP026631"/>
</dbReference>
<keyword evidence="1" id="KW-0812">Transmembrane</keyword>
<dbReference type="EMBL" id="QPJJ01000003">
    <property type="protein sequence ID" value="RCW74870.1"/>
    <property type="molecule type" value="Genomic_DNA"/>
</dbReference>
<evidence type="ECO:0000259" key="2">
    <source>
        <dbReference type="Pfam" id="PF03703"/>
    </source>
</evidence>
<dbReference type="PIRSF" id="PIRSF026631">
    <property type="entry name" value="UCP026631"/>
    <property type="match status" value="1"/>
</dbReference>
<dbReference type="OrthoDB" id="2195155at2"/>
<protein>
    <submittedName>
        <fullName evidence="3">Putative membrane protein</fullName>
    </submittedName>
</protein>
<dbReference type="PANTHER" id="PTHR34473">
    <property type="entry name" value="UPF0699 TRANSMEMBRANE PROTEIN YDBS"/>
    <property type="match status" value="1"/>
</dbReference>
<feature type="transmembrane region" description="Helical" evidence="1">
    <location>
        <begin position="350"/>
        <end position="367"/>
    </location>
</feature>
<dbReference type="Proteomes" id="UP000252585">
    <property type="component" value="Unassembled WGS sequence"/>
</dbReference>
<dbReference type="RefSeq" id="WP_114352120.1">
    <property type="nucleotide sequence ID" value="NZ_QPJJ01000003.1"/>
</dbReference>
<accession>A0A368Y3J4</accession>
<feature type="transmembrane region" description="Helical" evidence="1">
    <location>
        <begin position="220"/>
        <end position="244"/>
    </location>
</feature>